<dbReference type="InterPro" id="IPR046947">
    <property type="entry name" value="LytR-like"/>
</dbReference>
<evidence type="ECO:0000259" key="2">
    <source>
        <dbReference type="PROSITE" id="PS50110"/>
    </source>
</evidence>
<proteinExistence type="predicted"/>
<dbReference type="PROSITE" id="PS50930">
    <property type="entry name" value="HTH_LYTTR"/>
    <property type="match status" value="1"/>
</dbReference>
<feature type="modified residue" description="4-aspartylphosphate" evidence="1">
    <location>
        <position position="56"/>
    </location>
</feature>
<evidence type="ECO:0000256" key="1">
    <source>
        <dbReference type="PROSITE-ProRule" id="PRU00169"/>
    </source>
</evidence>
<dbReference type="Pfam" id="PF04397">
    <property type="entry name" value="LytTR"/>
    <property type="match status" value="1"/>
</dbReference>
<keyword evidence="1" id="KW-0597">Phosphoprotein</keyword>
<dbReference type="Gene3D" id="3.40.50.2300">
    <property type="match status" value="1"/>
</dbReference>
<protein>
    <submittedName>
        <fullName evidence="4">LytR/AlgR family response regulator transcription factor</fullName>
    </submittedName>
</protein>
<dbReference type="Proteomes" id="UP001595907">
    <property type="component" value="Unassembled WGS sequence"/>
</dbReference>
<dbReference type="InterPro" id="IPR001789">
    <property type="entry name" value="Sig_transdc_resp-reg_receiver"/>
</dbReference>
<dbReference type="Gene3D" id="2.40.50.1020">
    <property type="entry name" value="LytTr DNA-binding domain"/>
    <property type="match status" value="1"/>
</dbReference>
<dbReference type="RefSeq" id="WP_379706537.1">
    <property type="nucleotide sequence ID" value="NZ_JBHSCZ010000001.1"/>
</dbReference>
<evidence type="ECO:0000259" key="3">
    <source>
        <dbReference type="PROSITE" id="PS50930"/>
    </source>
</evidence>
<dbReference type="SUPFAM" id="SSF52172">
    <property type="entry name" value="CheY-like"/>
    <property type="match status" value="1"/>
</dbReference>
<sequence length="248" mass="28697">MIRAIHIEDEPGIVELLSNMLNLYYPNKIEILGNASTLDEATNLIDDLKPDLIFCDIQLEDGNAFQIFEKIKYLSFEIIFLTAFDEFAFKAIKYGACDYILKPINPDDLVTALNKVSNRIKTKQNSEATNQILKYLKANKELKRISLPVTDGIIFEKTDDIMYLEADGNYTHLTMCDGKKIVTIKQLKDMEDAFSPVIFFRVHNSWIVNLNFIKKYFKGINSYLEMIDGKTIPISIRRKSKFLEIWNE</sequence>
<name>A0ABV8QNI8_9BACT</name>
<organism evidence="4 5">
    <name type="scientific">Ferruginibacter yonginensis</name>
    <dbReference type="NCBI Taxonomy" id="1310416"/>
    <lineage>
        <taxon>Bacteria</taxon>
        <taxon>Pseudomonadati</taxon>
        <taxon>Bacteroidota</taxon>
        <taxon>Chitinophagia</taxon>
        <taxon>Chitinophagales</taxon>
        <taxon>Chitinophagaceae</taxon>
        <taxon>Ferruginibacter</taxon>
    </lineage>
</organism>
<feature type="domain" description="HTH LytTR-type" evidence="3">
    <location>
        <begin position="145"/>
        <end position="248"/>
    </location>
</feature>
<dbReference type="PROSITE" id="PS50110">
    <property type="entry name" value="RESPONSE_REGULATORY"/>
    <property type="match status" value="1"/>
</dbReference>
<dbReference type="InterPro" id="IPR011006">
    <property type="entry name" value="CheY-like_superfamily"/>
</dbReference>
<dbReference type="Pfam" id="PF00072">
    <property type="entry name" value="Response_reg"/>
    <property type="match status" value="1"/>
</dbReference>
<feature type="domain" description="Response regulatory" evidence="2">
    <location>
        <begin position="3"/>
        <end position="117"/>
    </location>
</feature>
<dbReference type="EMBL" id="JBHSCZ010000001">
    <property type="protein sequence ID" value="MFC4261699.1"/>
    <property type="molecule type" value="Genomic_DNA"/>
</dbReference>
<reference evidence="5" key="1">
    <citation type="journal article" date="2019" name="Int. J. Syst. Evol. Microbiol.">
        <title>The Global Catalogue of Microorganisms (GCM) 10K type strain sequencing project: providing services to taxonomists for standard genome sequencing and annotation.</title>
        <authorList>
            <consortium name="The Broad Institute Genomics Platform"/>
            <consortium name="The Broad Institute Genome Sequencing Center for Infectious Disease"/>
            <person name="Wu L."/>
            <person name="Ma J."/>
        </authorList>
    </citation>
    <scope>NUCLEOTIDE SEQUENCE [LARGE SCALE GENOMIC DNA]</scope>
    <source>
        <strain evidence="5">CECT 8289</strain>
    </source>
</reference>
<dbReference type="PANTHER" id="PTHR37299">
    <property type="entry name" value="TRANSCRIPTIONAL REGULATOR-RELATED"/>
    <property type="match status" value="1"/>
</dbReference>
<evidence type="ECO:0000313" key="4">
    <source>
        <dbReference type="EMBL" id="MFC4261699.1"/>
    </source>
</evidence>
<dbReference type="SMART" id="SM00448">
    <property type="entry name" value="REC"/>
    <property type="match status" value="1"/>
</dbReference>
<evidence type="ECO:0000313" key="5">
    <source>
        <dbReference type="Proteomes" id="UP001595907"/>
    </source>
</evidence>
<gene>
    <name evidence="4" type="ORF">ACFOWM_02310</name>
</gene>
<keyword evidence="5" id="KW-1185">Reference proteome</keyword>
<accession>A0ABV8QNI8</accession>
<dbReference type="SMART" id="SM00850">
    <property type="entry name" value="LytTR"/>
    <property type="match status" value="1"/>
</dbReference>
<dbReference type="PANTHER" id="PTHR37299:SF1">
    <property type="entry name" value="STAGE 0 SPORULATION PROTEIN A HOMOLOG"/>
    <property type="match status" value="1"/>
</dbReference>
<dbReference type="InterPro" id="IPR007492">
    <property type="entry name" value="LytTR_DNA-bd_dom"/>
</dbReference>
<comment type="caution">
    <text evidence="4">The sequence shown here is derived from an EMBL/GenBank/DDBJ whole genome shotgun (WGS) entry which is preliminary data.</text>
</comment>